<organism evidence="21 22">
    <name type="scientific">Pyricularia grisea</name>
    <name type="common">Crabgrass-specific blast fungus</name>
    <name type="synonym">Magnaporthe grisea</name>
    <dbReference type="NCBI Taxonomy" id="148305"/>
    <lineage>
        <taxon>Eukaryota</taxon>
        <taxon>Fungi</taxon>
        <taxon>Dikarya</taxon>
        <taxon>Ascomycota</taxon>
        <taxon>Pezizomycotina</taxon>
        <taxon>Sordariomycetes</taxon>
        <taxon>Sordariomycetidae</taxon>
        <taxon>Magnaporthales</taxon>
        <taxon>Pyriculariaceae</taxon>
        <taxon>Pyricularia</taxon>
    </lineage>
</organism>
<dbReference type="Gene3D" id="1.10.630.10">
    <property type="entry name" value="Cytochrome P450"/>
    <property type="match status" value="1"/>
</dbReference>
<feature type="region of interest" description="Disordered" evidence="18">
    <location>
        <begin position="514"/>
        <end position="539"/>
    </location>
</feature>
<evidence type="ECO:0000313" key="22">
    <source>
        <dbReference type="RefSeq" id="XP_030981880.1"/>
    </source>
</evidence>
<proteinExistence type="inferred from homology"/>
<dbReference type="InterPro" id="IPR003097">
    <property type="entry name" value="CysJ-like_FAD-binding"/>
</dbReference>
<evidence type="ECO:0000256" key="16">
    <source>
        <dbReference type="PIRNR" id="PIRNR000209"/>
    </source>
</evidence>
<dbReference type="SUPFAM" id="SSF48264">
    <property type="entry name" value="Cytochrome P450"/>
    <property type="match status" value="1"/>
</dbReference>
<comment type="catalytic activity">
    <reaction evidence="14 16">
        <text>an organic molecule + reduced [NADPH--hemoprotein reductase] + O2 = an alcohol + oxidized [NADPH--hemoprotein reductase] + H2O + H(+)</text>
        <dbReference type="Rhea" id="RHEA:17149"/>
        <dbReference type="Rhea" id="RHEA-COMP:11964"/>
        <dbReference type="Rhea" id="RHEA-COMP:11965"/>
        <dbReference type="ChEBI" id="CHEBI:15377"/>
        <dbReference type="ChEBI" id="CHEBI:15378"/>
        <dbReference type="ChEBI" id="CHEBI:15379"/>
        <dbReference type="ChEBI" id="CHEBI:30879"/>
        <dbReference type="ChEBI" id="CHEBI:57618"/>
        <dbReference type="ChEBI" id="CHEBI:58210"/>
        <dbReference type="ChEBI" id="CHEBI:142491"/>
        <dbReference type="EC" id="1.14.14.1"/>
    </reaction>
</comment>
<evidence type="ECO:0000256" key="7">
    <source>
        <dbReference type="ARBA" id="ARBA00022723"/>
    </source>
</evidence>
<dbReference type="InterPro" id="IPR017972">
    <property type="entry name" value="Cyt_P450_CS"/>
</dbReference>
<dbReference type="Pfam" id="PF00667">
    <property type="entry name" value="FAD_binding_1"/>
    <property type="match status" value="1"/>
</dbReference>
<comment type="cofactor">
    <cofactor evidence="1 16 17">
        <name>heme</name>
        <dbReference type="ChEBI" id="CHEBI:30413"/>
    </cofactor>
</comment>
<evidence type="ECO:0000256" key="17">
    <source>
        <dbReference type="PIRSR" id="PIRSR000209-1"/>
    </source>
</evidence>
<dbReference type="SUPFAM" id="SSF63380">
    <property type="entry name" value="Riboflavin synthase domain-like"/>
    <property type="match status" value="1"/>
</dbReference>
<evidence type="ECO:0000259" key="20">
    <source>
        <dbReference type="PROSITE" id="PS51384"/>
    </source>
</evidence>
<dbReference type="RefSeq" id="XP_030981880.1">
    <property type="nucleotide sequence ID" value="XM_031126683.1"/>
</dbReference>
<evidence type="ECO:0000256" key="15">
    <source>
        <dbReference type="ARBA" id="ARBA00049342"/>
    </source>
</evidence>
<dbReference type="PROSITE" id="PS50902">
    <property type="entry name" value="FLAVODOXIN_LIKE"/>
    <property type="match status" value="1"/>
</dbReference>
<dbReference type="InterPro" id="IPR008254">
    <property type="entry name" value="Flavodoxin/NO_synth"/>
</dbReference>
<comment type="cofactor">
    <cofactor evidence="16">
        <name>FAD</name>
        <dbReference type="ChEBI" id="CHEBI:57692"/>
    </cofactor>
    <cofactor evidence="16">
        <name>FMN</name>
        <dbReference type="ChEBI" id="CHEBI:58210"/>
    </cofactor>
</comment>
<dbReference type="PANTHER" id="PTHR19384:SF127">
    <property type="entry name" value="BIFUNCTIONAL CYTOCHROME P450_NADPH--P450 REDUCTASE"/>
    <property type="match status" value="1"/>
</dbReference>
<dbReference type="Gene3D" id="1.20.990.10">
    <property type="entry name" value="NADPH-cytochrome p450 Reductase, Chain A, domain 3"/>
    <property type="match status" value="1"/>
</dbReference>
<dbReference type="KEGG" id="pgri:PgNI_06662"/>
<dbReference type="Pfam" id="PF00067">
    <property type="entry name" value="p450"/>
    <property type="match status" value="1"/>
</dbReference>
<evidence type="ECO:0000259" key="19">
    <source>
        <dbReference type="PROSITE" id="PS50902"/>
    </source>
</evidence>
<dbReference type="InterPro" id="IPR001094">
    <property type="entry name" value="Flavdoxin-like"/>
</dbReference>
<protein>
    <recommendedName>
        <fullName evidence="16">Bifunctional cytochrome P450/NADPH--P450 reductase</fullName>
    </recommendedName>
    <domain>
        <recommendedName>
            <fullName evidence="16">Cytochrome P450</fullName>
            <ecNumber evidence="16">1.14.14.1</ecNumber>
        </recommendedName>
    </domain>
    <domain>
        <recommendedName>
            <fullName evidence="16">NADPH--cytochrome P450 reductase</fullName>
            <ecNumber evidence="16">1.6.2.4</ecNumber>
        </recommendedName>
    </domain>
</protein>
<dbReference type="GO" id="GO:0050660">
    <property type="term" value="F:flavin adenine dinucleotide binding"/>
    <property type="evidence" value="ECO:0007669"/>
    <property type="project" value="TreeGrafter"/>
</dbReference>
<dbReference type="Gene3D" id="3.40.50.80">
    <property type="entry name" value="Nucleotide-binding domain of ferredoxin-NADP reductase (FNR) module"/>
    <property type="match status" value="1"/>
</dbReference>
<dbReference type="EC" id="1.6.2.4" evidence="16"/>
<keyword evidence="12 16" id="KW-0408">Iron</keyword>
<dbReference type="PRINTS" id="PR00369">
    <property type="entry name" value="FLAVODOXIN"/>
</dbReference>
<feature type="domain" description="Flavodoxin-like" evidence="19">
    <location>
        <begin position="544"/>
        <end position="684"/>
    </location>
</feature>
<accession>A0A6P8B421</accession>
<dbReference type="PANTHER" id="PTHR19384">
    <property type="entry name" value="NITRIC OXIDE SYNTHASE-RELATED"/>
    <property type="match status" value="1"/>
</dbReference>
<comment type="catalytic activity">
    <reaction evidence="15 16">
        <text>2 oxidized [cytochrome P450] + NADPH = 2 reduced [cytochrome P450] + NADP(+) + H(+)</text>
        <dbReference type="Rhea" id="RHEA:24040"/>
        <dbReference type="Rhea" id="RHEA-COMP:14627"/>
        <dbReference type="Rhea" id="RHEA-COMP:14628"/>
        <dbReference type="ChEBI" id="CHEBI:15378"/>
        <dbReference type="ChEBI" id="CHEBI:55376"/>
        <dbReference type="ChEBI" id="CHEBI:57783"/>
        <dbReference type="ChEBI" id="CHEBI:58349"/>
        <dbReference type="ChEBI" id="CHEBI:60344"/>
        <dbReference type="EC" id="1.6.2.4"/>
    </reaction>
</comment>
<dbReference type="InterPro" id="IPR001433">
    <property type="entry name" value="OxRdtase_FAD/NAD-bd"/>
</dbReference>
<evidence type="ECO:0000256" key="14">
    <source>
        <dbReference type="ARBA" id="ARBA00047827"/>
    </source>
</evidence>
<dbReference type="InterPro" id="IPR036396">
    <property type="entry name" value="Cyt_P450_sf"/>
</dbReference>
<dbReference type="GO" id="GO:0005829">
    <property type="term" value="C:cytosol"/>
    <property type="evidence" value="ECO:0007669"/>
    <property type="project" value="TreeGrafter"/>
</dbReference>
<keyword evidence="9 16" id="KW-0521">NADP</keyword>
<evidence type="ECO:0000256" key="12">
    <source>
        <dbReference type="ARBA" id="ARBA00023004"/>
    </source>
</evidence>
<dbReference type="Proteomes" id="UP000515153">
    <property type="component" value="Chromosome I"/>
</dbReference>
<keyword evidence="4 16" id="KW-0349">Heme</keyword>
<dbReference type="InterPro" id="IPR001128">
    <property type="entry name" value="Cyt_P450"/>
</dbReference>
<dbReference type="InterPro" id="IPR023206">
    <property type="entry name" value="Bifunctional_P450_P450_red"/>
</dbReference>
<gene>
    <name evidence="22" type="ORF">PgNI_06662</name>
</gene>
<dbReference type="EC" id="1.14.14.1" evidence="16"/>
<dbReference type="Gene3D" id="2.40.30.10">
    <property type="entry name" value="Translation factors"/>
    <property type="match status" value="1"/>
</dbReference>
<evidence type="ECO:0000256" key="2">
    <source>
        <dbReference type="ARBA" id="ARBA00010018"/>
    </source>
</evidence>
<keyword evidence="13 16" id="KW-0503">Monooxygenase</keyword>
<feature type="domain" description="FAD-binding FR-type" evidence="20">
    <location>
        <begin position="718"/>
        <end position="951"/>
    </location>
</feature>
<sequence>MSHNHDPNTKSRRGSIREKLKMGSTKSPVKNLGDEDDGELKLVPIPQPSKAPFVGNLPDLDVKFPLDSMINLANKYGSIFKLDLPGLELVTVSDWDLVHEVCDDSRFKKSIKGDLEELRNAVHDGLFTSSGEDEENWGIAHRVLMKAFGPLSIRNMFDEMHEVASQMALKWARQGPHEPLDVSGDTTRLALDTVALCSMGFRFNSYYRQDLHPFIRAMNEVLDEAGRRANRFMPSVFYHSHNKKFRENIKLLRTTAREVLDARKTEQGPNKRKDLLTAMLDGVDPKTGKKMTDESIIDNLITFLVAGHETTAATLSFTLYNLAKYPEASRKAQKEVDEVVGKGAVKLEHVQKLKYVSALIRETLRLNAPITAFAREAIGDQVIGGKYLLKDQTQIACFLTKSQSDPVIWGADAAEFKPERMLDDNFDRMQKKYPHCWAPFGTGLRGCIGRPFAWQEMVLCLAVLLQNYNFVMYNPSYTLQLSQSLTIRPKDLHLRAISREGLTPAQLEARLAGGYTNDTQDGSSPVEAVASEQPAGESKGDGKIAIYYGSNSGTCEFMAQRLASDAGSHGYTASVDTLDAAKEAMPTGVPIVIITASYEGQPTQNACHFMNWIQNLDEGKLKGVKYAVWGCGHSDWADTYQKVPVQIDTTLDKLGASRILPIGTTNAKDRDMFSDFETWEDQELWPAIRDQFGGSEMTSAAPSVEVTFSTPRASDLRQDVRESLVVHARRLSKAGGDATAREKRHLEIQLPTGWSYTAGDYLAVLPHNPRESVARIMRRFNLAWDTYMTIKGAQATSLPIGVSFPVSEVLSSYVEIGQTATKRNIADLGQFANDDETKQQILQLSKDGFDSEVRAKSLSVIGILERFPSLLVPFETYLFMLPPMRVRQYSISSSPLADKGKLTLTYSVLDVPAHSGIGRHVGVASSYLSSLMPGDKLQASVRPAAGSFHLPSDPLSTPMICIAAGTGLAPFRAFIQERAILLQTSSGRQTPPAPALLFYGCRDPDEDDLYRDEFDAWEAAGAVTVYRAFSRRTEASEGCRYVQDRLWREREAVGELWRRDARVYICGAGRMASGVKEALVKIMQSEAERIGKPISSEEGMAWFDKHRNERFATDVFD</sequence>
<dbReference type="InterPro" id="IPR039261">
    <property type="entry name" value="FNR_nucleotide-bd"/>
</dbReference>
<dbReference type="SUPFAM" id="SSF52218">
    <property type="entry name" value="Flavoproteins"/>
    <property type="match status" value="1"/>
</dbReference>
<dbReference type="AlphaFoldDB" id="A0A6P8B421"/>
<evidence type="ECO:0000256" key="13">
    <source>
        <dbReference type="ARBA" id="ARBA00023033"/>
    </source>
</evidence>
<keyword evidence="6 16" id="KW-0288">FMN</keyword>
<dbReference type="InterPro" id="IPR001709">
    <property type="entry name" value="Flavoprot_Pyr_Nucl_cyt_Rdtase"/>
</dbReference>
<keyword evidence="21" id="KW-1185">Reference proteome</keyword>
<keyword evidence="11 16" id="KW-0560">Oxidoreductase</keyword>
<name>A0A6P8B421_PYRGI</name>
<feature type="compositionally biased region" description="Basic and acidic residues" evidence="18">
    <location>
        <begin position="1"/>
        <end position="21"/>
    </location>
</feature>
<evidence type="ECO:0000256" key="8">
    <source>
        <dbReference type="ARBA" id="ARBA00022827"/>
    </source>
</evidence>
<keyword evidence="8 16" id="KW-0274">FAD</keyword>
<dbReference type="Pfam" id="PF00175">
    <property type="entry name" value="NAD_binding_1"/>
    <property type="match status" value="1"/>
</dbReference>
<evidence type="ECO:0000256" key="11">
    <source>
        <dbReference type="ARBA" id="ARBA00023002"/>
    </source>
</evidence>
<dbReference type="GeneID" id="41961592"/>
<dbReference type="InterPro" id="IPR017938">
    <property type="entry name" value="Riboflavin_synthase-like_b-brl"/>
</dbReference>
<evidence type="ECO:0000256" key="4">
    <source>
        <dbReference type="ARBA" id="ARBA00022617"/>
    </source>
</evidence>
<evidence type="ECO:0000256" key="9">
    <source>
        <dbReference type="ARBA" id="ARBA00022857"/>
    </source>
</evidence>
<dbReference type="OrthoDB" id="1470350at2759"/>
<evidence type="ECO:0000256" key="1">
    <source>
        <dbReference type="ARBA" id="ARBA00001971"/>
    </source>
</evidence>
<dbReference type="InterPro" id="IPR017927">
    <property type="entry name" value="FAD-bd_FR_type"/>
</dbReference>
<reference evidence="21 22" key="1">
    <citation type="journal article" date="2019" name="Mol. Biol. Evol.">
        <title>Blast fungal genomes show frequent chromosomal changes, gene gains and losses, and effector gene turnover.</title>
        <authorList>
            <person name="Gomez Luciano L.B."/>
            <person name="Jason Tsai I."/>
            <person name="Chuma I."/>
            <person name="Tosa Y."/>
            <person name="Chen Y.H."/>
            <person name="Li J.Y."/>
            <person name="Li M.Y."/>
            <person name="Jade Lu M.Y."/>
            <person name="Nakayashiki H."/>
            <person name="Li W.H."/>
        </authorList>
    </citation>
    <scope>NUCLEOTIDE SEQUENCE [LARGE SCALE GENOMIC DNA]</scope>
    <source>
        <strain evidence="21 22">NI907</strain>
    </source>
</reference>
<dbReference type="PRINTS" id="PR00371">
    <property type="entry name" value="FPNCR"/>
</dbReference>
<keyword evidence="5 16" id="KW-0285">Flavoprotein</keyword>
<dbReference type="GO" id="GO:0070330">
    <property type="term" value="F:aromatase activity"/>
    <property type="evidence" value="ECO:0007669"/>
    <property type="project" value="UniProtKB-UniRule"/>
</dbReference>
<dbReference type="GO" id="GO:0020037">
    <property type="term" value="F:heme binding"/>
    <property type="evidence" value="ECO:0007669"/>
    <property type="project" value="UniProtKB-UniRule"/>
</dbReference>
<dbReference type="GO" id="GO:0003958">
    <property type="term" value="F:NADPH-hemoprotein reductase activity"/>
    <property type="evidence" value="ECO:0007669"/>
    <property type="project" value="UniProtKB-UniRule"/>
</dbReference>
<dbReference type="InterPro" id="IPR029039">
    <property type="entry name" value="Flavoprotein-like_sf"/>
</dbReference>
<dbReference type="FunFam" id="2.40.30.10:FF:000198">
    <property type="entry name" value="Bifunctional cytochrome P450/NADPH--P450 reductase"/>
    <property type="match status" value="1"/>
</dbReference>
<feature type="binding site" description="axial binding residue" evidence="17">
    <location>
        <position position="447"/>
    </location>
    <ligand>
        <name>heme</name>
        <dbReference type="ChEBI" id="CHEBI:30413"/>
    </ligand>
    <ligandPart>
        <name>Fe</name>
        <dbReference type="ChEBI" id="CHEBI:18248"/>
    </ligandPart>
</feature>
<dbReference type="PROSITE" id="PS51384">
    <property type="entry name" value="FAD_FR"/>
    <property type="match status" value="1"/>
</dbReference>
<dbReference type="Pfam" id="PF00258">
    <property type="entry name" value="Flavodoxin_1"/>
    <property type="match status" value="1"/>
</dbReference>
<keyword evidence="3 16" id="KW-0813">Transport</keyword>
<evidence type="ECO:0000256" key="18">
    <source>
        <dbReference type="SAM" id="MobiDB-lite"/>
    </source>
</evidence>
<evidence type="ECO:0000256" key="5">
    <source>
        <dbReference type="ARBA" id="ARBA00022630"/>
    </source>
</evidence>
<keyword evidence="7 16" id="KW-0479">Metal-binding</keyword>
<keyword evidence="10 16" id="KW-0249">Electron transport</keyword>
<dbReference type="SUPFAM" id="SSF52343">
    <property type="entry name" value="Ferredoxin reductase-like, C-terminal NADP-linked domain"/>
    <property type="match status" value="1"/>
</dbReference>
<dbReference type="GO" id="GO:0005506">
    <property type="term" value="F:iron ion binding"/>
    <property type="evidence" value="ECO:0007669"/>
    <property type="project" value="UniProtKB-UniRule"/>
</dbReference>
<comment type="similarity">
    <text evidence="2 16">In the N-terminal section; belongs to the cytochrome P450 family.</text>
</comment>
<dbReference type="PIRSF" id="PIRSF000209">
    <property type="entry name" value="Bifunctional_P450_P450R"/>
    <property type="match status" value="1"/>
</dbReference>
<reference evidence="22" key="2">
    <citation type="submission" date="2019-10" db="EMBL/GenBank/DDBJ databases">
        <authorList>
            <consortium name="NCBI Genome Project"/>
        </authorList>
    </citation>
    <scope>NUCLEOTIDE SEQUENCE</scope>
    <source>
        <strain evidence="22">NI907</strain>
    </source>
</reference>
<dbReference type="CDD" id="cd06206">
    <property type="entry name" value="bifunctional_CYPOR"/>
    <property type="match status" value="1"/>
</dbReference>
<dbReference type="GO" id="GO:0010181">
    <property type="term" value="F:FMN binding"/>
    <property type="evidence" value="ECO:0007669"/>
    <property type="project" value="UniProtKB-UniRule"/>
</dbReference>
<evidence type="ECO:0000256" key="10">
    <source>
        <dbReference type="ARBA" id="ARBA00022982"/>
    </source>
</evidence>
<dbReference type="FunFam" id="1.10.630.10:FF:000040">
    <property type="entry name" value="Bifunctional cytochrome P450/NADPH--P450 reductase"/>
    <property type="match status" value="1"/>
</dbReference>
<dbReference type="PROSITE" id="PS00086">
    <property type="entry name" value="CYTOCHROME_P450"/>
    <property type="match status" value="1"/>
</dbReference>
<evidence type="ECO:0000313" key="21">
    <source>
        <dbReference type="Proteomes" id="UP000515153"/>
    </source>
</evidence>
<feature type="region of interest" description="Disordered" evidence="18">
    <location>
        <begin position="1"/>
        <end position="38"/>
    </location>
</feature>
<evidence type="ECO:0000256" key="6">
    <source>
        <dbReference type="ARBA" id="ARBA00022643"/>
    </source>
</evidence>
<dbReference type="CDD" id="cd11068">
    <property type="entry name" value="CYP120A1"/>
    <property type="match status" value="1"/>
</dbReference>
<reference evidence="22" key="3">
    <citation type="submission" date="2025-08" db="UniProtKB">
        <authorList>
            <consortium name="RefSeq"/>
        </authorList>
    </citation>
    <scope>IDENTIFICATION</scope>
    <source>
        <strain evidence="22">NI907</strain>
    </source>
</reference>
<evidence type="ECO:0000256" key="3">
    <source>
        <dbReference type="ARBA" id="ARBA00022448"/>
    </source>
</evidence>
<dbReference type="InterPro" id="IPR023173">
    <property type="entry name" value="NADPH_Cyt_P450_Rdtase_alpha"/>
</dbReference>
<dbReference type="Gene3D" id="3.40.50.360">
    <property type="match status" value="1"/>
</dbReference>